<comment type="similarity">
    <text evidence="1">Belongs to the short-chain dehydrogenases/reductases (SDR) family.</text>
</comment>
<keyword evidence="2" id="KW-0560">Oxidoreductase</keyword>
<comment type="caution">
    <text evidence="3">The sequence shown here is derived from an EMBL/GenBank/DDBJ whole genome shotgun (WGS) entry which is preliminary data.</text>
</comment>
<dbReference type="Gene3D" id="3.40.50.720">
    <property type="entry name" value="NAD(P)-binding Rossmann-like Domain"/>
    <property type="match status" value="1"/>
</dbReference>
<dbReference type="PANTHER" id="PTHR48107">
    <property type="entry name" value="NADPH-DEPENDENT ALDEHYDE REDUCTASE-LIKE PROTEIN, CHLOROPLASTIC-RELATED"/>
    <property type="match status" value="1"/>
</dbReference>
<keyword evidence="4" id="KW-1185">Reference proteome</keyword>
<dbReference type="EMBL" id="BAAAIE010000117">
    <property type="protein sequence ID" value="GAA1000845.1"/>
    <property type="molecule type" value="Genomic_DNA"/>
</dbReference>
<proteinExistence type="inferred from homology"/>
<dbReference type="PANTHER" id="PTHR48107:SF7">
    <property type="entry name" value="RE15974P"/>
    <property type="match status" value="1"/>
</dbReference>
<accession>A0ABN1SPV9</accession>
<dbReference type="SUPFAM" id="SSF51735">
    <property type="entry name" value="NAD(P)-binding Rossmann-fold domains"/>
    <property type="match status" value="1"/>
</dbReference>
<gene>
    <name evidence="3" type="ORF">GCM10009576_091250</name>
</gene>
<evidence type="ECO:0000313" key="4">
    <source>
        <dbReference type="Proteomes" id="UP001500033"/>
    </source>
</evidence>
<sequence>MTDRGVTSGKRAVVTDAIRGLGSAEAVVSFSRGEDAMLDVVDVLRTRGGRAWAIDADMADAVGKPVMVSCLAPDRAALEMTINAFAPGGTVSDRPAAHQHHNQTDPATYRLPFGRTGRPDDIAKVVRFPVYEDSAWITGRTIRVPGEQ</sequence>
<evidence type="ECO:0000256" key="2">
    <source>
        <dbReference type="ARBA" id="ARBA00023002"/>
    </source>
</evidence>
<evidence type="ECO:0000313" key="3">
    <source>
        <dbReference type="EMBL" id="GAA1000845.1"/>
    </source>
</evidence>
<name>A0ABN1SPV9_9ACTN</name>
<organism evidence="3 4">
    <name type="scientific">Streptomyces rhizosphaericus</name>
    <dbReference type="NCBI Taxonomy" id="114699"/>
    <lineage>
        <taxon>Bacteria</taxon>
        <taxon>Bacillati</taxon>
        <taxon>Actinomycetota</taxon>
        <taxon>Actinomycetes</taxon>
        <taxon>Kitasatosporales</taxon>
        <taxon>Streptomycetaceae</taxon>
        <taxon>Streptomyces</taxon>
        <taxon>Streptomyces violaceusniger group</taxon>
    </lineage>
</organism>
<reference evidence="3 4" key="1">
    <citation type="journal article" date="2019" name="Int. J. Syst. Evol. Microbiol.">
        <title>The Global Catalogue of Microorganisms (GCM) 10K type strain sequencing project: providing services to taxonomists for standard genome sequencing and annotation.</title>
        <authorList>
            <consortium name="The Broad Institute Genomics Platform"/>
            <consortium name="The Broad Institute Genome Sequencing Center for Infectious Disease"/>
            <person name="Wu L."/>
            <person name="Ma J."/>
        </authorList>
    </citation>
    <scope>NUCLEOTIDE SEQUENCE [LARGE SCALE GENOMIC DNA]</scope>
    <source>
        <strain evidence="3 4">JCM 11445</strain>
    </source>
</reference>
<dbReference type="Proteomes" id="UP001500033">
    <property type="component" value="Unassembled WGS sequence"/>
</dbReference>
<evidence type="ECO:0000256" key="1">
    <source>
        <dbReference type="ARBA" id="ARBA00006484"/>
    </source>
</evidence>
<dbReference type="InterPro" id="IPR036291">
    <property type="entry name" value="NAD(P)-bd_dom_sf"/>
</dbReference>
<protein>
    <submittedName>
        <fullName evidence="3">Uncharacterized protein</fullName>
    </submittedName>
</protein>